<dbReference type="GO" id="GO:0019853">
    <property type="term" value="P:L-ascorbic acid biosynthetic process"/>
    <property type="evidence" value="ECO:0007669"/>
    <property type="project" value="UniProtKB-UniPathway"/>
</dbReference>
<evidence type="ECO:0000256" key="8">
    <source>
        <dbReference type="SAM" id="Phobius"/>
    </source>
</evidence>
<keyword evidence="8" id="KW-1133">Transmembrane helix</keyword>
<evidence type="ECO:0000256" key="4">
    <source>
        <dbReference type="ARBA" id="ARBA00022644"/>
    </source>
</evidence>
<dbReference type="PANTHER" id="PTHR13878">
    <property type="entry name" value="GULONOLACTONE OXIDASE"/>
    <property type="match status" value="1"/>
</dbReference>
<keyword evidence="8" id="KW-0812">Transmembrane</keyword>
<accession>A0A200Q2P0</accession>
<dbReference type="InterPro" id="IPR055154">
    <property type="entry name" value="GULLO2-like_C"/>
</dbReference>
<dbReference type="InParanoid" id="A0A200Q2P0"/>
<dbReference type="InterPro" id="IPR016169">
    <property type="entry name" value="FAD-bd_PCMH_sub2"/>
</dbReference>
<evidence type="ECO:0000256" key="6">
    <source>
        <dbReference type="ARBA" id="ARBA00023002"/>
    </source>
</evidence>
<dbReference type="FunCoup" id="A0A200Q2P0">
    <property type="interactions" value="467"/>
</dbReference>
<proteinExistence type="inferred from homology"/>
<dbReference type="AlphaFoldDB" id="A0A200Q2P0"/>
<evidence type="ECO:0000256" key="5">
    <source>
        <dbReference type="ARBA" id="ARBA00022729"/>
    </source>
</evidence>
<keyword evidence="4" id="KW-0060">Ascorbate biosynthesis</keyword>
<dbReference type="InterPro" id="IPR010030">
    <property type="entry name" value="GULO_Plant"/>
</dbReference>
<organism evidence="10 11">
    <name type="scientific">Macleaya cordata</name>
    <name type="common">Five-seeded plume-poppy</name>
    <name type="synonym">Bocconia cordata</name>
    <dbReference type="NCBI Taxonomy" id="56857"/>
    <lineage>
        <taxon>Eukaryota</taxon>
        <taxon>Viridiplantae</taxon>
        <taxon>Streptophyta</taxon>
        <taxon>Embryophyta</taxon>
        <taxon>Tracheophyta</taxon>
        <taxon>Spermatophyta</taxon>
        <taxon>Magnoliopsida</taxon>
        <taxon>Ranunculales</taxon>
        <taxon>Papaveraceae</taxon>
        <taxon>Papaveroideae</taxon>
        <taxon>Macleaya</taxon>
    </lineage>
</organism>
<dbReference type="GO" id="GO:0016020">
    <property type="term" value="C:membrane"/>
    <property type="evidence" value="ECO:0007669"/>
    <property type="project" value="InterPro"/>
</dbReference>
<dbReference type="GO" id="GO:0003885">
    <property type="term" value="F:D-arabinono-1,4-lactone oxidase activity"/>
    <property type="evidence" value="ECO:0007669"/>
    <property type="project" value="InterPro"/>
</dbReference>
<name>A0A200Q2P0_MACCD</name>
<comment type="pathway">
    <text evidence="1">Cofactor biosynthesis; L-ascorbate biosynthesis.</text>
</comment>
<dbReference type="Pfam" id="PF04030">
    <property type="entry name" value="ALO"/>
    <property type="match status" value="1"/>
</dbReference>
<feature type="domain" description="FAD-binding PCMH-type" evidence="9">
    <location>
        <begin position="63"/>
        <end position="243"/>
    </location>
</feature>
<keyword evidence="6" id="KW-0560">Oxidoreductase</keyword>
<dbReference type="EMBL" id="MVGT01003289">
    <property type="protein sequence ID" value="OVA04727.1"/>
    <property type="molecule type" value="Genomic_DNA"/>
</dbReference>
<dbReference type="Pfam" id="PF01565">
    <property type="entry name" value="FAD_binding_4"/>
    <property type="match status" value="1"/>
</dbReference>
<keyword evidence="11" id="KW-1185">Reference proteome</keyword>
<dbReference type="GO" id="GO:0071949">
    <property type="term" value="F:FAD binding"/>
    <property type="evidence" value="ECO:0007669"/>
    <property type="project" value="InterPro"/>
</dbReference>
<dbReference type="Pfam" id="PF22906">
    <property type="entry name" value="GULLO2-like_3rd"/>
    <property type="match status" value="1"/>
</dbReference>
<dbReference type="Gene3D" id="3.30.465.10">
    <property type="match status" value="1"/>
</dbReference>
<dbReference type="InterPro" id="IPR007173">
    <property type="entry name" value="ALO_C"/>
</dbReference>
<dbReference type="SUPFAM" id="SSF56176">
    <property type="entry name" value="FAD-binding/transporter-associated domain-like"/>
    <property type="match status" value="1"/>
</dbReference>
<dbReference type="OMA" id="CNISAFI"/>
<dbReference type="OrthoDB" id="610608at2759"/>
<gene>
    <name evidence="10" type="ORF">BVC80_1719g58</name>
</gene>
<evidence type="ECO:0000313" key="10">
    <source>
        <dbReference type="EMBL" id="OVA04727.1"/>
    </source>
</evidence>
<dbReference type="InterPro" id="IPR050432">
    <property type="entry name" value="FAD-linked_Oxidoreductases_BP"/>
</dbReference>
<dbReference type="Gene3D" id="3.30.70.2520">
    <property type="match status" value="1"/>
</dbReference>
<dbReference type="NCBIfam" id="TIGR01677">
    <property type="entry name" value="pln_FAD_oxido"/>
    <property type="match status" value="1"/>
</dbReference>
<keyword evidence="5" id="KW-0732">Signal</keyword>
<comment type="similarity">
    <text evidence="2">Belongs to the oxygen-dependent FAD-linked oxidoreductase family.</text>
</comment>
<protein>
    <recommendedName>
        <fullName evidence="3">L-gulonolactone oxidase</fullName>
        <ecNumber evidence="3">1.1.3.8</ecNumber>
    </recommendedName>
</protein>
<keyword evidence="8" id="KW-0472">Membrane</keyword>
<dbReference type="PROSITE" id="PS51387">
    <property type="entry name" value="FAD_PCMH"/>
    <property type="match status" value="1"/>
</dbReference>
<dbReference type="EC" id="1.1.3.8" evidence="3"/>
<dbReference type="InterPro" id="IPR036318">
    <property type="entry name" value="FAD-bd_PCMH-like_sf"/>
</dbReference>
<evidence type="ECO:0000256" key="7">
    <source>
        <dbReference type="ARBA" id="ARBA00048083"/>
    </source>
</evidence>
<evidence type="ECO:0000313" key="11">
    <source>
        <dbReference type="Proteomes" id="UP000195402"/>
    </source>
</evidence>
<dbReference type="FunFam" id="3.30.465.10:FF:000033">
    <property type="entry name" value="L-gulonolactone oxidase 5"/>
    <property type="match status" value="1"/>
</dbReference>
<dbReference type="UniPathway" id="UPA00132"/>
<dbReference type="STRING" id="56857.A0A200Q2P0"/>
<dbReference type="PANTHER" id="PTHR13878:SF67">
    <property type="entry name" value="L-GULONOLACTONE OXIDASE 5"/>
    <property type="match status" value="1"/>
</dbReference>
<evidence type="ECO:0000256" key="3">
    <source>
        <dbReference type="ARBA" id="ARBA00013121"/>
    </source>
</evidence>
<evidence type="ECO:0000256" key="1">
    <source>
        <dbReference type="ARBA" id="ARBA00005147"/>
    </source>
</evidence>
<dbReference type="InterPro" id="IPR006094">
    <property type="entry name" value="Oxid_FAD_bind_N"/>
</dbReference>
<comment type="catalytic activity">
    <reaction evidence="7">
        <text>L-gulono-1,4-lactone + O2 = L-ascorbate + H2O2 + H(+)</text>
        <dbReference type="Rhea" id="RHEA:32363"/>
        <dbReference type="ChEBI" id="CHEBI:15378"/>
        <dbReference type="ChEBI" id="CHEBI:15379"/>
        <dbReference type="ChEBI" id="CHEBI:16240"/>
        <dbReference type="ChEBI" id="CHEBI:17587"/>
        <dbReference type="ChEBI" id="CHEBI:38290"/>
        <dbReference type="EC" id="1.1.3.8"/>
    </reaction>
</comment>
<feature type="transmembrane region" description="Helical" evidence="8">
    <location>
        <begin position="12"/>
        <end position="34"/>
    </location>
</feature>
<dbReference type="GO" id="GO:0050105">
    <property type="term" value="F:L-gulonolactone oxidase activity"/>
    <property type="evidence" value="ECO:0007669"/>
    <property type="project" value="UniProtKB-EC"/>
</dbReference>
<comment type="caution">
    <text evidence="10">The sequence shown here is derived from an EMBL/GenBank/DDBJ whole genome shotgun (WGS) entry which is preliminary data.</text>
</comment>
<evidence type="ECO:0000256" key="2">
    <source>
        <dbReference type="ARBA" id="ARBA00005466"/>
    </source>
</evidence>
<reference evidence="10 11" key="1">
    <citation type="journal article" date="2017" name="Mol. Plant">
        <title>The Genome of Medicinal Plant Macleaya cordata Provides New Insights into Benzylisoquinoline Alkaloids Metabolism.</title>
        <authorList>
            <person name="Liu X."/>
            <person name="Liu Y."/>
            <person name="Huang P."/>
            <person name="Ma Y."/>
            <person name="Qing Z."/>
            <person name="Tang Q."/>
            <person name="Cao H."/>
            <person name="Cheng P."/>
            <person name="Zheng Y."/>
            <person name="Yuan Z."/>
            <person name="Zhou Y."/>
            <person name="Liu J."/>
            <person name="Tang Z."/>
            <person name="Zhuo Y."/>
            <person name="Zhang Y."/>
            <person name="Yu L."/>
            <person name="Huang J."/>
            <person name="Yang P."/>
            <person name="Peng Q."/>
            <person name="Zhang J."/>
            <person name="Jiang W."/>
            <person name="Zhang Z."/>
            <person name="Lin K."/>
            <person name="Ro D.K."/>
            <person name="Chen X."/>
            <person name="Xiong X."/>
            <person name="Shang Y."/>
            <person name="Huang S."/>
            <person name="Zeng J."/>
        </authorList>
    </citation>
    <scope>NUCLEOTIDE SEQUENCE [LARGE SCALE GENOMIC DNA]</scope>
    <source>
        <strain evidence="11">cv. BLH2017</strain>
        <tissue evidence="10">Root</tissue>
    </source>
</reference>
<dbReference type="Proteomes" id="UP000195402">
    <property type="component" value="Unassembled WGS sequence"/>
</dbReference>
<sequence length="595" mass="65751">MAELRSIKSVVSRVISFWSGCIIIFVLVCTVTCIPPEDPINCSSWGTSNCTITNSYGAFPDRSVCKVAHVVYPKTEQELLSAVAMASKNKIKVKVATRYGHGTPKLVCPDGHDGLVISTRNLNRVLKIDKSTMMMTVETGATLKEVVQQAAEAGLALPHGPYWWGLTVGGMISTGAHGSGWWGVGSSVHEYVEQVRIVTPAGSRHGYAKVRTLDNGDPHINAAKVSLGVLGVISQVTLRLQPLFKRSITFLEKSDSDLAIQTTSFGNQHEFGDITWFPVQHKAIYRVDDRLPSNVSGNGLNDFIGFRSTPSTTLALVRSLEESQESTSDADGKCRIANLTMSTFMNSAYGFTNNGTTFTGYPIVGYQHRLQTAGSCLDSTKNNDDQIVAACPWDPRVKSHQFFHQTGISIRLLKVKNFIKDVKKLRDLEPKAFCGVELYGGILMRYVKASNAYLGKQEDAVDFDISYYRSKDPKTPRLFEDILEEVEQLAVFKYGGLPHWGKNRNVAFVGVTKKYKNVREFLKVKKMYDPLGIFSNKWTDQVLGLQGGVTIVKEGCALEGLCICSEDIHCAPKKGYFCRPGRVYKDARVCSYIKA</sequence>
<evidence type="ECO:0000259" key="9">
    <source>
        <dbReference type="PROSITE" id="PS51387"/>
    </source>
</evidence>
<dbReference type="InterPro" id="IPR016166">
    <property type="entry name" value="FAD-bd_PCMH"/>
</dbReference>